<protein>
    <submittedName>
        <fullName evidence="2">DDE-1 domain-containing protein</fullName>
    </submittedName>
</protein>
<evidence type="ECO:0000313" key="3">
    <source>
        <dbReference type="Proteomes" id="UP000478052"/>
    </source>
</evidence>
<keyword evidence="3" id="KW-1185">Reference proteome</keyword>
<organism evidence="2 3">
    <name type="scientific">Aphis craccivora</name>
    <name type="common">Cowpea aphid</name>
    <dbReference type="NCBI Taxonomy" id="307492"/>
    <lineage>
        <taxon>Eukaryota</taxon>
        <taxon>Metazoa</taxon>
        <taxon>Ecdysozoa</taxon>
        <taxon>Arthropoda</taxon>
        <taxon>Hexapoda</taxon>
        <taxon>Insecta</taxon>
        <taxon>Pterygota</taxon>
        <taxon>Neoptera</taxon>
        <taxon>Paraneoptera</taxon>
        <taxon>Hemiptera</taxon>
        <taxon>Sternorrhyncha</taxon>
        <taxon>Aphidomorpha</taxon>
        <taxon>Aphidoidea</taxon>
        <taxon>Aphididae</taxon>
        <taxon>Aphidini</taxon>
        <taxon>Aphis</taxon>
        <taxon>Aphis</taxon>
    </lineage>
</organism>
<accession>A0A6G0VQN1</accession>
<sequence length="139" mass="16769">MRPLKLFIIYLFTYLLDNIEELEEPRPRRKLFADQTEWQRNKMKVQRIHGKSYIGFHKEGNRNVQGPIRNERTMKATCNSSYCKKSKLRHCNIFNESGRLSIFEHLWKCTWEEKKTFCINMVSKNEKKRASETLEDLSH</sequence>
<feature type="chain" id="PRO_5026333258" evidence="1">
    <location>
        <begin position="22"/>
        <end position="139"/>
    </location>
</feature>
<dbReference type="EMBL" id="VUJU01013180">
    <property type="protein sequence ID" value="KAF0705654.1"/>
    <property type="molecule type" value="Genomic_DNA"/>
</dbReference>
<gene>
    <name evidence="2" type="ORF">FWK35_00036014</name>
</gene>
<proteinExistence type="predicted"/>
<dbReference type="AlphaFoldDB" id="A0A6G0VQN1"/>
<dbReference type="OrthoDB" id="7367179at2759"/>
<reference evidence="2 3" key="1">
    <citation type="submission" date="2019-08" db="EMBL/GenBank/DDBJ databases">
        <title>Whole genome of Aphis craccivora.</title>
        <authorList>
            <person name="Voronova N.V."/>
            <person name="Shulinski R.S."/>
            <person name="Bandarenka Y.V."/>
            <person name="Zhorov D.G."/>
            <person name="Warner D."/>
        </authorList>
    </citation>
    <scope>NUCLEOTIDE SEQUENCE [LARGE SCALE GENOMIC DNA]</scope>
    <source>
        <strain evidence="2">180601</strain>
        <tissue evidence="2">Whole Body</tissue>
    </source>
</reference>
<comment type="caution">
    <text evidence="2">The sequence shown here is derived from an EMBL/GenBank/DDBJ whole genome shotgun (WGS) entry which is preliminary data.</text>
</comment>
<dbReference type="Proteomes" id="UP000478052">
    <property type="component" value="Unassembled WGS sequence"/>
</dbReference>
<name>A0A6G0VQN1_APHCR</name>
<feature type="signal peptide" evidence="1">
    <location>
        <begin position="1"/>
        <end position="21"/>
    </location>
</feature>
<evidence type="ECO:0000313" key="2">
    <source>
        <dbReference type="EMBL" id="KAF0705654.1"/>
    </source>
</evidence>
<evidence type="ECO:0000256" key="1">
    <source>
        <dbReference type="SAM" id="SignalP"/>
    </source>
</evidence>
<keyword evidence="1" id="KW-0732">Signal</keyword>